<feature type="transmembrane region" description="Helical" evidence="1">
    <location>
        <begin position="142"/>
        <end position="162"/>
    </location>
</feature>
<comment type="caution">
    <text evidence="2">The sequence shown here is derived from an EMBL/GenBank/DDBJ whole genome shotgun (WGS) entry which is preliminary data.</text>
</comment>
<name>A0ABP5U3H0_9ACTN</name>
<dbReference type="EMBL" id="BAAARB010000001">
    <property type="protein sequence ID" value="GAA2365750.1"/>
    <property type="molecule type" value="Genomic_DNA"/>
</dbReference>
<protein>
    <recommendedName>
        <fullName evidence="4">ABC transporter permease</fullName>
    </recommendedName>
</protein>
<keyword evidence="1" id="KW-0472">Membrane</keyword>
<feature type="transmembrane region" description="Helical" evidence="1">
    <location>
        <begin position="89"/>
        <end position="110"/>
    </location>
</feature>
<evidence type="ECO:0000313" key="2">
    <source>
        <dbReference type="EMBL" id="GAA2365750.1"/>
    </source>
</evidence>
<keyword evidence="3" id="KW-1185">Reference proteome</keyword>
<keyword evidence="1" id="KW-0812">Transmembrane</keyword>
<reference evidence="3" key="1">
    <citation type="journal article" date="2019" name="Int. J. Syst. Evol. Microbiol.">
        <title>The Global Catalogue of Microorganisms (GCM) 10K type strain sequencing project: providing services to taxonomists for standard genome sequencing and annotation.</title>
        <authorList>
            <consortium name="The Broad Institute Genomics Platform"/>
            <consortium name="The Broad Institute Genome Sequencing Center for Infectious Disease"/>
            <person name="Wu L."/>
            <person name="Ma J."/>
        </authorList>
    </citation>
    <scope>NUCLEOTIDE SEQUENCE [LARGE SCALE GENOMIC DNA]</scope>
    <source>
        <strain evidence="3">JCM 16227</strain>
    </source>
</reference>
<feature type="transmembrane region" description="Helical" evidence="1">
    <location>
        <begin position="60"/>
        <end position="77"/>
    </location>
</feature>
<dbReference type="Proteomes" id="UP001501170">
    <property type="component" value="Unassembled WGS sequence"/>
</dbReference>
<proteinExistence type="predicted"/>
<feature type="transmembrane region" description="Helical" evidence="1">
    <location>
        <begin position="169"/>
        <end position="189"/>
    </location>
</feature>
<keyword evidence="1" id="KW-1133">Transmembrane helix</keyword>
<sequence>MNRTANVVRMQLINKKIFVWLPLTIFGAAFAISLIIYGAIYASVSDLTDPIYGGASQAPLWYFAVIGIQAMSLTFPFSQAMSVTRREFYLGTTLTALLASIGLAVLYVIGGLIEKATDGWGIDGYFFAVPWIWNQGPAAAGLLYFMAPMLTFTIGFFAATVYKRFGMLTLVLIGIGLAAAIALAILGISLGGGWPAVGRWFTGLTPVAVGGYGLVLVAALSGVSYATLRRAIP</sequence>
<gene>
    <name evidence="2" type="ORF">GCM10009855_01200</name>
</gene>
<feature type="transmembrane region" description="Helical" evidence="1">
    <location>
        <begin position="17"/>
        <end position="40"/>
    </location>
</feature>
<evidence type="ECO:0008006" key="4">
    <source>
        <dbReference type="Google" id="ProtNLM"/>
    </source>
</evidence>
<evidence type="ECO:0000256" key="1">
    <source>
        <dbReference type="SAM" id="Phobius"/>
    </source>
</evidence>
<evidence type="ECO:0000313" key="3">
    <source>
        <dbReference type="Proteomes" id="UP001501170"/>
    </source>
</evidence>
<feature type="transmembrane region" description="Helical" evidence="1">
    <location>
        <begin position="209"/>
        <end position="228"/>
    </location>
</feature>
<organism evidence="2 3">
    <name type="scientific">Gordonia cholesterolivorans</name>
    <dbReference type="NCBI Taxonomy" id="559625"/>
    <lineage>
        <taxon>Bacteria</taxon>
        <taxon>Bacillati</taxon>
        <taxon>Actinomycetota</taxon>
        <taxon>Actinomycetes</taxon>
        <taxon>Mycobacteriales</taxon>
        <taxon>Gordoniaceae</taxon>
        <taxon>Gordonia</taxon>
    </lineage>
</organism>
<accession>A0ABP5U3H0</accession>
<dbReference type="RefSeq" id="WP_006894677.1">
    <property type="nucleotide sequence ID" value="NZ_BAAARB010000001.1"/>
</dbReference>